<dbReference type="Proteomes" id="UP000008022">
    <property type="component" value="Unassembled WGS sequence"/>
</dbReference>
<organism evidence="5 6">
    <name type="scientific">Oryza rufipogon</name>
    <name type="common">Brownbeard rice</name>
    <name type="synonym">Asian wild rice</name>
    <dbReference type="NCBI Taxonomy" id="4529"/>
    <lineage>
        <taxon>Eukaryota</taxon>
        <taxon>Viridiplantae</taxon>
        <taxon>Streptophyta</taxon>
        <taxon>Embryophyta</taxon>
        <taxon>Tracheophyta</taxon>
        <taxon>Spermatophyta</taxon>
        <taxon>Magnoliopsida</taxon>
        <taxon>Liliopsida</taxon>
        <taxon>Poales</taxon>
        <taxon>Poaceae</taxon>
        <taxon>BOP clade</taxon>
        <taxon>Oryzoideae</taxon>
        <taxon>Oryzeae</taxon>
        <taxon>Oryzinae</taxon>
        <taxon>Oryza</taxon>
    </lineage>
</organism>
<evidence type="ECO:0000259" key="3">
    <source>
        <dbReference type="Pfam" id="PF01509"/>
    </source>
</evidence>
<dbReference type="eggNOG" id="KOG2529">
    <property type="taxonomic scope" value="Eukaryota"/>
</dbReference>
<dbReference type="InterPro" id="IPR002501">
    <property type="entry name" value="PsdUridine_synth_N"/>
</dbReference>
<dbReference type="GO" id="GO:0031120">
    <property type="term" value="P:snRNA pseudouridine synthesis"/>
    <property type="evidence" value="ECO:0007669"/>
    <property type="project" value="TreeGrafter"/>
</dbReference>
<dbReference type="GO" id="GO:0000495">
    <property type="term" value="P:box H/ACA sno(s)RNA 3'-end processing"/>
    <property type="evidence" value="ECO:0007669"/>
    <property type="project" value="TreeGrafter"/>
</dbReference>
<sequence>MPWRPPRKPWAASERIQAGHVIYHRTTPLSLWCQPKPLEHVARPSCRASCAAAVGIGNRARELGATAYPHLGNQKTVSSLGKKGLNPEGNKEEIIATNKEKIGVPTGQSILEVNDNRRVGRNPRGLPRRRGGGGDALPPRRLGAACGCCGGGVWRDSRRRMNPGGEGSRGGRRAAGGGSRRRSSRSAAPCSSSGPRGCSLTTRLLRRGARGGAGSGRRRGRGEEERASASSESEAEASLRRGRIAVWVSGGRRDDLVRVARLYIRRFHCQAAPNILPHAGAPPDHPHRGCRGIAMPSTPPTSMSALATTPHSPLKQPIAKHLCYGVINLNKPSNLLSHEVITWNKHLLHIEKTSHNGTLDPKVTGNLIVCVNRATRLVKSWLGASNECICVACFHAIVPDKTHVACA</sequence>
<dbReference type="AlphaFoldDB" id="A0A0E0NCY7"/>
<evidence type="ECO:0000313" key="5">
    <source>
        <dbReference type="EnsemblPlants" id="ORUFI02G12080.1"/>
    </source>
</evidence>
<feature type="compositionally biased region" description="Gly residues" evidence="2">
    <location>
        <begin position="164"/>
        <end position="178"/>
    </location>
</feature>
<reference evidence="6" key="1">
    <citation type="submission" date="2013-06" db="EMBL/GenBank/DDBJ databases">
        <authorList>
            <person name="Zhao Q."/>
        </authorList>
    </citation>
    <scope>NUCLEOTIDE SEQUENCE</scope>
    <source>
        <strain evidence="6">cv. W1943</strain>
    </source>
</reference>
<feature type="compositionally biased region" description="Low complexity" evidence="2">
    <location>
        <begin position="185"/>
        <end position="197"/>
    </location>
</feature>
<dbReference type="Pfam" id="PF08068">
    <property type="entry name" value="DKCLD"/>
    <property type="match status" value="1"/>
</dbReference>
<evidence type="ECO:0000256" key="1">
    <source>
        <dbReference type="ARBA" id="ARBA00008999"/>
    </source>
</evidence>
<dbReference type="PANTHER" id="PTHR23127">
    <property type="entry name" value="CENTROMERE/MICROTUBULE BINDING PROTEIN CBF5"/>
    <property type="match status" value="1"/>
</dbReference>
<keyword evidence="6" id="KW-1185">Reference proteome</keyword>
<accession>A0A0E0NCY7</accession>
<dbReference type="InterPro" id="IPR012960">
    <property type="entry name" value="Dyskerin-like"/>
</dbReference>
<feature type="region of interest" description="Disordered" evidence="2">
    <location>
        <begin position="157"/>
        <end position="236"/>
    </location>
</feature>
<dbReference type="SUPFAM" id="SSF55120">
    <property type="entry name" value="Pseudouridine synthase"/>
    <property type="match status" value="1"/>
</dbReference>
<protein>
    <submittedName>
        <fullName evidence="5">Uncharacterized protein</fullName>
    </submittedName>
</protein>
<evidence type="ECO:0000256" key="2">
    <source>
        <dbReference type="SAM" id="MobiDB-lite"/>
    </source>
</evidence>
<comment type="similarity">
    <text evidence="1">Belongs to the pseudouridine synthase TruB family.</text>
</comment>
<dbReference type="EnsemblPlants" id="ORUFI02G12080.1">
    <property type="protein sequence ID" value="ORUFI02G12080.1"/>
    <property type="gene ID" value="ORUFI02G12080"/>
</dbReference>
<dbReference type="GO" id="GO:0031118">
    <property type="term" value="P:rRNA pseudouridine synthesis"/>
    <property type="evidence" value="ECO:0007669"/>
    <property type="project" value="TreeGrafter"/>
</dbReference>
<dbReference type="InterPro" id="IPR004802">
    <property type="entry name" value="tRNA_PsdUridine_synth_B_fam"/>
</dbReference>
<feature type="domain" description="Dyskerin-like" evidence="4">
    <location>
        <begin position="311"/>
        <end position="341"/>
    </location>
</feature>
<dbReference type="GO" id="GO:0009982">
    <property type="term" value="F:pseudouridine synthase activity"/>
    <property type="evidence" value="ECO:0007669"/>
    <property type="project" value="InterPro"/>
</dbReference>
<dbReference type="HOGENOM" id="CLU_676845_0_0_1"/>
<reference evidence="5" key="2">
    <citation type="submission" date="2015-06" db="UniProtKB">
        <authorList>
            <consortium name="EnsemblPlants"/>
        </authorList>
    </citation>
    <scope>IDENTIFICATION</scope>
</reference>
<proteinExistence type="inferred from homology"/>
<feature type="domain" description="Pseudouridine synthase II N-terminal" evidence="3">
    <location>
        <begin position="345"/>
        <end position="396"/>
    </location>
</feature>
<evidence type="ECO:0000259" key="4">
    <source>
        <dbReference type="Pfam" id="PF08068"/>
    </source>
</evidence>
<dbReference type="GO" id="GO:0031429">
    <property type="term" value="C:box H/ACA snoRNP complex"/>
    <property type="evidence" value="ECO:0007669"/>
    <property type="project" value="TreeGrafter"/>
</dbReference>
<dbReference type="InterPro" id="IPR020103">
    <property type="entry name" value="PsdUridine_synth_cat_dom_sf"/>
</dbReference>
<feature type="region of interest" description="Disordered" evidence="2">
    <location>
        <begin position="114"/>
        <end position="138"/>
    </location>
</feature>
<evidence type="ECO:0000313" key="6">
    <source>
        <dbReference type="Proteomes" id="UP000008022"/>
    </source>
</evidence>
<dbReference type="Gene3D" id="3.30.2350.10">
    <property type="entry name" value="Pseudouridine synthase"/>
    <property type="match status" value="1"/>
</dbReference>
<name>A0A0E0NCY7_ORYRU</name>
<dbReference type="GO" id="GO:0003723">
    <property type="term" value="F:RNA binding"/>
    <property type="evidence" value="ECO:0007669"/>
    <property type="project" value="InterPro"/>
</dbReference>
<dbReference type="GO" id="GO:1990481">
    <property type="term" value="P:mRNA pseudouridine synthesis"/>
    <property type="evidence" value="ECO:0007669"/>
    <property type="project" value="TreeGrafter"/>
</dbReference>
<dbReference type="Pfam" id="PF01509">
    <property type="entry name" value="TruB_N"/>
    <property type="match status" value="1"/>
</dbReference>
<dbReference type="STRING" id="4529.A0A0E0NCY7"/>
<dbReference type="Gramene" id="ORUFI02G12080.1">
    <property type="protein sequence ID" value="ORUFI02G12080.1"/>
    <property type="gene ID" value="ORUFI02G12080"/>
</dbReference>
<dbReference type="PANTHER" id="PTHR23127:SF0">
    <property type="entry name" value="H_ACA RIBONUCLEOPROTEIN COMPLEX SUBUNIT DKC1"/>
    <property type="match status" value="1"/>
</dbReference>